<dbReference type="Gene3D" id="3.40.50.620">
    <property type="entry name" value="HUPs"/>
    <property type="match status" value="1"/>
</dbReference>
<evidence type="ECO:0000256" key="10">
    <source>
        <dbReference type="ARBA" id="ARBA00048721"/>
    </source>
</evidence>
<dbReference type="GO" id="GO:0009435">
    <property type="term" value="P:NAD+ biosynthetic process"/>
    <property type="evidence" value="ECO:0007669"/>
    <property type="project" value="UniProtKB-UniRule"/>
</dbReference>
<evidence type="ECO:0000256" key="11">
    <source>
        <dbReference type="HAMAP-Rule" id="MF_00244"/>
    </source>
</evidence>
<accession>K6Z3S5</accession>
<comment type="caution">
    <text evidence="13">The sequence shown here is derived from an EMBL/GenBank/DDBJ whole genome shotgun (WGS) entry which is preliminary data.</text>
</comment>
<dbReference type="eggNOG" id="COG1057">
    <property type="taxonomic scope" value="Bacteria"/>
</dbReference>
<keyword evidence="9 11" id="KW-0520">NAD</keyword>
<evidence type="ECO:0000256" key="2">
    <source>
        <dbReference type="ARBA" id="ARBA00005019"/>
    </source>
</evidence>
<dbReference type="GO" id="GO:0004515">
    <property type="term" value="F:nicotinate-nucleotide adenylyltransferase activity"/>
    <property type="evidence" value="ECO:0007669"/>
    <property type="project" value="UniProtKB-UniRule"/>
</dbReference>
<keyword evidence="7 11" id="KW-0547">Nucleotide-binding</keyword>
<keyword evidence="8 11" id="KW-0067">ATP-binding</keyword>
<dbReference type="GO" id="GO:0005524">
    <property type="term" value="F:ATP binding"/>
    <property type="evidence" value="ECO:0007669"/>
    <property type="project" value="UniProtKB-KW"/>
</dbReference>
<gene>
    <name evidence="11 13" type="primary">nadD</name>
    <name evidence="13" type="ORF">GARC_1109</name>
</gene>
<dbReference type="EMBL" id="BAEO01000013">
    <property type="protein sequence ID" value="GAC18090.1"/>
    <property type="molecule type" value="Genomic_DNA"/>
</dbReference>
<evidence type="ECO:0000259" key="12">
    <source>
        <dbReference type="Pfam" id="PF01467"/>
    </source>
</evidence>
<dbReference type="HAMAP" id="MF_00244">
    <property type="entry name" value="NaMN_adenylyltr"/>
    <property type="match status" value="1"/>
</dbReference>
<dbReference type="NCBIfam" id="NF000840">
    <property type="entry name" value="PRK00071.1-3"/>
    <property type="match status" value="1"/>
</dbReference>
<evidence type="ECO:0000256" key="4">
    <source>
        <dbReference type="ARBA" id="ARBA00022642"/>
    </source>
</evidence>
<protein>
    <recommendedName>
        <fullName evidence="11">Probable nicotinate-nucleotide adenylyltransferase</fullName>
        <ecNumber evidence="11">2.7.7.18</ecNumber>
    </recommendedName>
    <alternativeName>
        <fullName evidence="11">Deamido-NAD(+) diphosphorylase</fullName>
    </alternativeName>
    <alternativeName>
        <fullName evidence="11">Deamido-NAD(+) pyrophosphorylase</fullName>
    </alternativeName>
    <alternativeName>
        <fullName evidence="11">Nicotinate mononucleotide adenylyltransferase</fullName>
        <shortName evidence="11">NaMN adenylyltransferase</shortName>
    </alternativeName>
</protein>
<dbReference type="Proteomes" id="UP000006327">
    <property type="component" value="Unassembled WGS sequence"/>
</dbReference>
<evidence type="ECO:0000256" key="8">
    <source>
        <dbReference type="ARBA" id="ARBA00022840"/>
    </source>
</evidence>
<dbReference type="SUPFAM" id="SSF52374">
    <property type="entry name" value="Nucleotidylyl transferase"/>
    <property type="match status" value="1"/>
</dbReference>
<dbReference type="STRING" id="493475.GARC_1109"/>
<proteinExistence type="inferred from homology"/>
<dbReference type="InterPro" id="IPR014729">
    <property type="entry name" value="Rossmann-like_a/b/a_fold"/>
</dbReference>
<dbReference type="InterPro" id="IPR004821">
    <property type="entry name" value="Cyt_trans-like"/>
</dbReference>
<dbReference type="PANTHER" id="PTHR39321">
    <property type="entry name" value="NICOTINATE-NUCLEOTIDE ADENYLYLTRANSFERASE-RELATED"/>
    <property type="match status" value="1"/>
</dbReference>
<evidence type="ECO:0000256" key="7">
    <source>
        <dbReference type="ARBA" id="ARBA00022741"/>
    </source>
</evidence>
<dbReference type="EC" id="2.7.7.18" evidence="11"/>
<feature type="domain" description="Cytidyltransferase-like" evidence="12">
    <location>
        <begin position="9"/>
        <end position="201"/>
    </location>
</feature>
<dbReference type="UniPathway" id="UPA00253">
    <property type="reaction ID" value="UER00332"/>
</dbReference>
<keyword evidence="6 11" id="KW-0548">Nucleotidyltransferase</keyword>
<dbReference type="InterPro" id="IPR005248">
    <property type="entry name" value="NadD/NMNAT"/>
</dbReference>
<evidence type="ECO:0000256" key="6">
    <source>
        <dbReference type="ARBA" id="ARBA00022695"/>
    </source>
</evidence>
<organism evidence="13 14">
    <name type="scientific">Paraglaciecola arctica BSs20135</name>
    <dbReference type="NCBI Taxonomy" id="493475"/>
    <lineage>
        <taxon>Bacteria</taxon>
        <taxon>Pseudomonadati</taxon>
        <taxon>Pseudomonadota</taxon>
        <taxon>Gammaproteobacteria</taxon>
        <taxon>Alteromonadales</taxon>
        <taxon>Alteromonadaceae</taxon>
        <taxon>Paraglaciecola</taxon>
    </lineage>
</organism>
<dbReference type="NCBIfam" id="TIGR00482">
    <property type="entry name" value="nicotinate (nicotinamide) nucleotide adenylyltransferase"/>
    <property type="match status" value="1"/>
</dbReference>
<evidence type="ECO:0000313" key="14">
    <source>
        <dbReference type="Proteomes" id="UP000006327"/>
    </source>
</evidence>
<dbReference type="CDD" id="cd02165">
    <property type="entry name" value="NMNAT"/>
    <property type="match status" value="1"/>
</dbReference>
<comment type="pathway">
    <text evidence="2 11">Cofactor biosynthesis; NAD(+) biosynthesis; deamido-NAD(+) from nicotinate D-ribonucleotide: step 1/1.</text>
</comment>
<keyword evidence="4 11" id="KW-0662">Pyridine nucleotide biosynthesis</keyword>
<keyword evidence="5 11" id="KW-0808">Transferase</keyword>
<dbReference type="AlphaFoldDB" id="K6Z3S5"/>
<comment type="function">
    <text evidence="1 11">Catalyzes the reversible adenylation of nicotinate mononucleotide (NaMN) to nicotinic acid adenine dinucleotide (NaAD).</text>
</comment>
<evidence type="ECO:0000256" key="9">
    <source>
        <dbReference type="ARBA" id="ARBA00023027"/>
    </source>
</evidence>
<name>K6Z3S5_9ALTE</name>
<comment type="similarity">
    <text evidence="3 11">Belongs to the NadD family.</text>
</comment>
<sequence>MQLAPPLGIFGGTFDPIHNGHIYPVLEGAKKANIKKVALMPCYIPSHKNPATASSEDRLKMVELVCAEHPLFYPDSRDINRGKPTFSVDSLTELREAMPTTPLCFFIGTDSLQNLFTWHDWPRLFSLCHFVVCDRNGGSVKNLKDHSDGSSKLLAEGSSKLKTLLNKRQIFNPMELHKSLAGHIYVANTQTLTVSSSKVRQQLAKNQSVESFLPATILEYIQQHKLYQPSADFC</sequence>
<comment type="catalytic activity">
    <reaction evidence="10 11">
        <text>nicotinate beta-D-ribonucleotide + ATP + H(+) = deamido-NAD(+) + diphosphate</text>
        <dbReference type="Rhea" id="RHEA:22860"/>
        <dbReference type="ChEBI" id="CHEBI:15378"/>
        <dbReference type="ChEBI" id="CHEBI:30616"/>
        <dbReference type="ChEBI" id="CHEBI:33019"/>
        <dbReference type="ChEBI" id="CHEBI:57502"/>
        <dbReference type="ChEBI" id="CHEBI:58437"/>
        <dbReference type="EC" id="2.7.7.18"/>
    </reaction>
</comment>
<evidence type="ECO:0000256" key="5">
    <source>
        <dbReference type="ARBA" id="ARBA00022679"/>
    </source>
</evidence>
<dbReference type="NCBIfam" id="NF000839">
    <property type="entry name" value="PRK00071.1-1"/>
    <property type="match status" value="1"/>
</dbReference>
<keyword evidence="14" id="KW-1185">Reference proteome</keyword>
<evidence type="ECO:0000256" key="1">
    <source>
        <dbReference type="ARBA" id="ARBA00002324"/>
    </source>
</evidence>
<dbReference type="NCBIfam" id="TIGR00125">
    <property type="entry name" value="cyt_tran_rel"/>
    <property type="match status" value="1"/>
</dbReference>
<dbReference type="PANTHER" id="PTHR39321:SF3">
    <property type="entry name" value="PHOSPHOPANTETHEINE ADENYLYLTRANSFERASE"/>
    <property type="match status" value="1"/>
</dbReference>
<dbReference type="OrthoDB" id="5295945at2"/>
<dbReference type="Pfam" id="PF01467">
    <property type="entry name" value="CTP_transf_like"/>
    <property type="match status" value="1"/>
</dbReference>
<evidence type="ECO:0000256" key="3">
    <source>
        <dbReference type="ARBA" id="ARBA00009014"/>
    </source>
</evidence>
<dbReference type="RefSeq" id="WP_007617546.1">
    <property type="nucleotide sequence ID" value="NZ_BAEO01000013.1"/>
</dbReference>
<reference evidence="13 14" key="1">
    <citation type="journal article" date="2017" name="Antonie Van Leeuwenhoek">
        <title>Rhizobium rhizosphaerae sp. nov., a novel species isolated from rice rhizosphere.</title>
        <authorList>
            <person name="Zhao J.J."/>
            <person name="Zhang J."/>
            <person name="Zhang R.J."/>
            <person name="Zhang C.W."/>
            <person name="Yin H.Q."/>
            <person name="Zhang X.X."/>
        </authorList>
    </citation>
    <scope>NUCLEOTIDE SEQUENCE [LARGE SCALE GENOMIC DNA]</scope>
    <source>
        <strain evidence="13 14">BSs20135</strain>
    </source>
</reference>
<evidence type="ECO:0000313" key="13">
    <source>
        <dbReference type="EMBL" id="GAC18090.1"/>
    </source>
</evidence>